<protein>
    <recommendedName>
        <fullName evidence="1">YlxR domain-containing protein</fullName>
    </recommendedName>
</protein>
<dbReference type="PANTHER" id="PTHR34215">
    <property type="entry name" value="BLL0784 PROTEIN"/>
    <property type="match status" value="1"/>
</dbReference>
<dbReference type="Gene3D" id="3.30.1230.10">
    <property type="entry name" value="YlxR-like"/>
    <property type="match status" value="1"/>
</dbReference>
<evidence type="ECO:0000259" key="1">
    <source>
        <dbReference type="Pfam" id="PF04296"/>
    </source>
</evidence>
<dbReference type="InterPro" id="IPR007393">
    <property type="entry name" value="YlxR_dom"/>
</dbReference>
<accession>D0MG51</accession>
<dbReference type="Pfam" id="PF04296">
    <property type="entry name" value="YlxR"/>
    <property type="match status" value="1"/>
</dbReference>
<reference evidence="2 3" key="1">
    <citation type="journal article" date="2009" name="Stand. Genomic Sci.">
        <title>Complete genome sequence of Rhodothermus marinus type strain (R-10).</title>
        <authorList>
            <person name="Nolan M."/>
            <person name="Tindall B.J."/>
            <person name="Pomrenke H."/>
            <person name="Lapidus A."/>
            <person name="Copeland A."/>
            <person name="Glavina Del Rio T."/>
            <person name="Lucas S."/>
            <person name="Chen F."/>
            <person name="Tice H."/>
            <person name="Cheng J.F."/>
            <person name="Saunders E."/>
            <person name="Han C."/>
            <person name="Bruce D."/>
            <person name="Goodwin L."/>
            <person name="Chain P."/>
            <person name="Pitluck S."/>
            <person name="Ovchinikova G."/>
            <person name="Pati A."/>
            <person name="Ivanova N."/>
            <person name="Mavromatis K."/>
            <person name="Chen A."/>
            <person name="Palaniappan K."/>
            <person name="Land M."/>
            <person name="Hauser L."/>
            <person name="Chang Y.J."/>
            <person name="Jeffries C.D."/>
            <person name="Brettin T."/>
            <person name="Goker M."/>
            <person name="Bristow J."/>
            <person name="Eisen J.A."/>
            <person name="Markowitz V."/>
            <person name="Hugenholtz P."/>
            <person name="Kyrpides N.C."/>
            <person name="Klenk H.P."/>
            <person name="Detter J.C."/>
        </authorList>
    </citation>
    <scope>NUCLEOTIDE SEQUENCE [LARGE SCALE GENOMIC DNA]</scope>
    <source>
        <strain evidence="3">ATCC 43812 / DSM 4252 / R-10</strain>
    </source>
</reference>
<dbReference type="Proteomes" id="UP000002221">
    <property type="component" value="Chromosome"/>
</dbReference>
<proteinExistence type="predicted"/>
<sequence length="98" mass="11151">MSKKHVPIRSCVVCRTRRPKHELVRIVRRPDGRVELDPEQKKPGRGAYLCPQPSCWKLKAVIPRLQRALRTELDAEARAALAAWTERMQRATPADAGT</sequence>
<evidence type="ECO:0000313" key="3">
    <source>
        <dbReference type="Proteomes" id="UP000002221"/>
    </source>
</evidence>
<dbReference type="KEGG" id="rmr:Rmar_0709"/>
<evidence type="ECO:0000313" key="2">
    <source>
        <dbReference type="EMBL" id="ACY47607.1"/>
    </source>
</evidence>
<dbReference type="eggNOG" id="COG2740">
    <property type="taxonomic scope" value="Bacteria"/>
</dbReference>
<dbReference type="InterPro" id="IPR035931">
    <property type="entry name" value="YlxR-like_sf"/>
</dbReference>
<dbReference type="SUPFAM" id="SSF64376">
    <property type="entry name" value="YlxR-like"/>
    <property type="match status" value="1"/>
</dbReference>
<gene>
    <name evidence="2" type="ordered locus">Rmar_0709</name>
</gene>
<dbReference type="PANTHER" id="PTHR34215:SF1">
    <property type="entry name" value="YLXR DOMAIN-CONTAINING PROTEIN"/>
    <property type="match status" value="1"/>
</dbReference>
<dbReference type="RefSeq" id="WP_012843219.1">
    <property type="nucleotide sequence ID" value="NC_013501.1"/>
</dbReference>
<dbReference type="HOGENOM" id="CLU_147970_2_1_10"/>
<dbReference type="InterPro" id="IPR037465">
    <property type="entry name" value="YlxR"/>
</dbReference>
<feature type="domain" description="YlxR" evidence="1">
    <location>
        <begin position="9"/>
        <end position="81"/>
    </location>
</feature>
<dbReference type="EMBL" id="CP001807">
    <property type="protein sequence ID" value="ACY47607.1"/>
    <property type="molecule type" value="Genomic_DNA"/>
</dbReference>
<dbReference type="STRING" id="518766.Rmar_0709"/>
<organism evidence="2 3">
    <name type="scientific">Rhodothermus marinus (strain ATCC 43812 / DSM 4252 / R-10)</name>
    <name type="common">Rhodothermus obamensis</name>
    <dbReference type="NCBI Taxonomy" id="518766"/>
    <lineage>
        <taxon>Bacteria</taxon>
        <taxon>Pseudomonadati</taxon>
        <taxon>Rhodothermota</taxon>
        <taxon>Rhodothermia</taxon>
        <taxon>Rhodothermales</taxon>
        <taxon>Rhodothermaceae</taxon>
        <taxon>Rhodothermus</taxon>
    </lineage>
</organism>
<dbReference type="OrthoDB" id="5244965at2"/>
<dbReference type="AlphaFoldDB" id="D0MG51"/>
<dbReference type="NCBIfam" id="NF047356">
    <property type="entry name" value="RNA_bind_RnpM"/>
    <property type="match status" value="1"/>
</dbReference>
<name>D0MG51_RHOM4</name>
<keyword evidence="3" id="KW-1185">Reference proteome</keyword>